<dbReference type="Proteomes" id="UP000000768">
    <property type="component" value="Chromosome 1"/>
</dbReference>
<protein>
    <submittedName>
        <fullName evidence="1">Uncharacterized protein</fullName>
    </submittedName>
</protein>
<dbReference type="EMBL" id="CM000760">
    <property type="protein sequence ID" value="KXG38688.1"/>
    <property type="molecule type" value="Genomic_DNA"/>
</dbReference>
<reference evidence="2" key="2">
    <citation type="journal article" date="2018" name="Plant J.">
        <title>The Sorghum bicolor reference genome: improved assembly, gene annotations, a transcriptome atlas, and signatures of genome organization.</title>
        <authorList>
            <person name="McCormick R.F."/>
            <person name="Truong S.K."/>
            <person name="Sreedasyam A."/>
            <person name="Jenkins J."/>
            <person name="Shu S."/>
            <person name="Sims D."/>
            <person name="Kennedy M."/>
            <person name="Amirebrahimi M."/>
            <person name="Weers B.D."/>
            <person name="McKinley B."/>
            <person name="Mattison A."/>
            <person name="Morishige D.T."/>
            <person name="Grimwood J."/>
            <person name="Schmutz J."/>
            <person name="Mullet J.E."/>
        </authorList>
    </citation>
    <scope>NUCLEOTIDE SEQUENCE [LARGE SCALE GENOMIC DNA]</scope>
    <source>
        <strain evidence="2">cv. BTx623</strain>
    </source>
</reference>
<name>A0A1B6QL82_SORBI</name>
<accession>A0A1B6QL82</accession>
<sequence length="142" mass="15700">MAPYYVTPTSFSRHGKKYLPATSLLPPPTGCSLALSRCSPALSRNLSLSLDPTQQLRTPSSSLPLCFSLCPAVAVLRGDGASARSSRRGRCPLRLPPAFGMLIQYLFEKFPNWQEIASHAIVDLQVSQTYTRMEPCREKRCL</sequence>
<gene>
    <name evidence="1" type="ORF">SORBI_3001G267200</name>
</gene>
<dbReference type="Gramene" id="KXG38688">
    <property type="protein sequence ID" value="KXG38688"/>
    <property type="gene ID" value="SORBI_3001G267200"/>
</dbReference>
<reference evidence="1 2" key="1">
    <citation type="journal article" date="2009" name="Nature">
        <title>The Sorghum bicolor genome and the diversification of grasses.</title>
        <authorList>
            <person name="Paterson A.H."/>
            <person name="Bowers J.E."/>
            <person name="Bruggmann R."/>
            <person name="Dubchak I."/>
            <person name="Grimwood J."/>
            <person name="Gundlach H."/>
            <person name="Haberer G."/>
            <person name="Hellsten U."/>
            <person name="Mitros T."/>
            <person name="Poliakov A."/>
            <person name="Schmutz J."/>
            <person name="Spannagl M."/>
            <person name="Tang H."/>
            <person name="Wang X."/>
            <person name="Wicker T."/>
            <person name="Bharti A.K."/>
            <person name="Chapman J."/>
            <person name="Feltus F.A."/>
            <person name="Gowik U."/>
            <person name="Grigoriev I.V."/>
            <person name="Lyons E."/>
            <person name="Maher C.A."/>
            <person name="Martis M."/>
            <person name="Narechania A."/>
            <person name="Otillar R.P."/>
            <person name="Penning B.W."/>
            <person name="Salamov A.A."/>
            <person name="Wang Y."/>
            <person name="Zhang L."/>
            <person name="Carpita N.C."/>
            <person name="Freeling M."/>
            <person name="Gingle A.R."/>
            <person name="Hash C.T."/>
            <person name="Keller B."/>
            <person name="Klein P."/>
            <person name="Kresovich S."/>
            <person name="McCann M.C."/>
            <person name="Ming R."/>
            <person name="Peterson D.G."/>
            <person name="Mehboob-ur-Rahman"/>
            <person name="Ware D."/>
            <person name="Westhoff P."/>
            <person name="Mayer K.F."/>
            <person name="Messing J."/>
            <person name="Rokhsar D.S."/>
        </authorList>
    </citation>
    <scope>NUCLEOTIDE SEQUENCE [LARGE SCALE GENOMIC DNA]</scope>
    <source>
        <strain evidence="2">cv. BTx623</strain>
    </source>
</reference>
<dbReference type="AlphaFoldDB" id="A0A1B6QL82"/>
<organism evidence="1 2">
    <name type="scientific">Sorghum bicolor</name>
    <name type="common">Sorghum</name>
    <name type="synonym">Sorghum vulgare</name>
    <dbReference type="NCBI Taxonomy" id="4558"/>
    <lineage>
        <taxon>Eukaryota</taxon>
        <taxon>Viridiplantae</taxon>
        <taxon>Streptophyta</taxon>
        <taxon>Embryophyta</taxon>
        <taxon>Tracheophyta</taxon>
        <taxon>Spermatophyta</taxon>
        <taxon>Magnoliopsida</taxon>
        <taxon>Liliopsida</taxon>
        <taxon>Poales</taxon>
        <taxon>Poaceae</taxon>
        <taxon>PACMAD clade</taxon>
        <taxon>Panicoideae</taxon>
        <taxon>Andropogonodae</taxon>
        <taxon>Andropogoneae</taxon>
        <taxon>Sorghinae</taxon>
        <taxon>Sorghum</taxon>
    </lineage>
</organism>
<dbReference type="InParanoid" id="A0A1B6QL82"/>
<evidence type="ECO:0000313" key="1">
    <source>
        <dbReference type="EMBL" id="KXG38688.1"/>
    </source>
</evidence>
<evidence type="ECO:0000313" key="2">
    <source>
        <dbReference type="Proteomes" id="UP000000768"/>
    </source>
</evidence>
<keyword evidence="2" id="KW-1185">Reference proteome</keyword>
<proteinExistence type="predicted"/>